<proteinExistence type="predicted"/>
<comment type="caution">
    <text evidence="1">The sequence shown here is derived from an EMBL/GenBank/DDBJ whole genome shotgun (WGS) entry which is preliminary data.</text>
</comment>
<name>A0A5A8F5A7_9BACT</name>
<organism evidence="1 2">
    <name type="scientific">Deferribacter autotrophicus</name>
    <dbReference type="NCBI Taxonomy" id="500465"/>
    <lineage>
        <taxon>Bacteria</taxon>
        <taxon>Pseudomonadati</taxon>
        <taxon>Deferribacterota</taxon>
        <taxon>Deferribacteres</taxon>
        <taxon>Deferribacterales</taxon>
        <taxon>Deferribacteraceae</taxon>
        <taxon>Deferribacter</taxon>
    </lineage>
</organism>
<reference evidence="1 2" key="1">
    <citation type="submission" date="2019-06" db="EMBL/GenBank/DDBJ databases">
        <title>Genomic insights into carbon and energy metabolism of Deferribacter autotrophicus revealed new metabolic traits in the phylum Deferribacteres.</title>
        <authorList>
            <person name="Slobodkin A.I."/>
            <person name="Slobodkina G.B."/>
            <person name="Allioux M."/>
            <person name="Alain K."/>
            <person name="Jebbar M."/>
            <person name="Shadrin V."/>
            <person name="Kublanov I.V."/>
            <person name="Toshchakov S.V."/>
            <person name="Bonch-Osmolovskaya E.A."/>
        </authorList>
    </citation>
    <scope>NUCLEOTIDE SEQUENCE [LARGE SCALE GENOMIC DNA]</scope>
    <source>
        <strain evidence="1 2">SL50</strain>
    </source>
</reference>
<evidence type="ECO:0000313" key="2">
    <source>
        <dbReference type="Proteomes" id="UP000322876"/>
    </source>
</evidence>
<sequence length="74" mass="8581">MKSNLNLGLFVFFCFLPTDLAQVVKISHLLPSTSEIRKVFDSLELRKPIDRLKEENKKYLKYSVCILLTHQGVN</sequence>
<gene>
    <name evidence="1" type="ORF">FHQ18_07480</name>
</gene>
<accession>A0A5A8F5A7</accession>
<dbReference type="RefSeq" id="WP_149266545.1">
    <property type="nucleotide sequence ID" value="NZ_VFJB01000005.1"/>
</dbReference>
<keyword evidence="2" id="KW-1185">Reference proteome</keyword>
<protein>
    <submittedName>
        <fullName evidence="1">Uncharacterized protein</fullName>
    </submittedName>
</protein>
<dbReference type="EMBL" id="VFJB01000005">
    <property type="protein sequence ID" value="KAA0258225.1"/>
    <property type="molecule type" value="Genomic_DNA"/>
</dbReference>
<dbReference type="Proteomes" id="UP000322876">
    <property type="component" value="Unassembled WGS sequence"/>
</dbReference>
<evidence type="ECO:0000313" key="1">
    <source>
        <dbReference type="EMBL" id="KAA0258225.1"/>
    </source>
</evidence>
<dbReference type="AlphaFoldDB" id="A0A5A8F5A7"/>